<keyword evidence="11" id="KW-1207">Sterol metabolism</keyword>
<feature type="transmembrane region" description="Helical" evidence="13">
    <location>
        <begin position="52"/>
        <end position="75"/>
    </location>
</feature>
<evidence type="ECO:0000256" key="2">
    <source>
        <dbReference type="ARBA" id="ARBA00005377"/>
    </source>
</evidence>
<keyword evidence="4 13" id="KW-0812">Transmembrane</keyword>
<comment type="caution">
    <text evidence="14">The sequence shown here is derived from an EMBL/GenBank/DDBJ whole genome shotgun (WGS) entry which is preliminary data.</text>
</comment>
<keyword evidence="5" id="KW-0256">Endoplasmic reticulum</keyword>
<evidence type="ECO:0000256" key="10">
    <source>
        <dbReference type="ARBA" id="ARBA00023136"/>
    </source>
</evidence>
<feature type="transmembrane region" description="Helical" evidence="13">
    <location>
        <begin position="12"/>
        <end position="31"/>
    </location>
</feature>
<keyword evidence="10 13" id="KW-0472">Membrane</keyword>
<evidence type="ECO:0000256" key="9">
    <source>
        <dbReference type="ARBA" id="ARBA00023098"/>
    </source>
</evidence>
<keyword evidence="7 13" id="KW-1133">Transmembrane helix</keyword>
<dbReference type="GO" id="GO:0016126">
    <property type="term" value="P:sterol biosynthetic process"/>
    <property type="evidence" value="ECO:0007669"/>
    <property type="project" value="UniProtKB-KW"/>
</dbReference>
<proteinExistence type="inferred from homology"/>
<evidence type="ECO:0000256" key="11">
    <source>
        <dbReference type="ARBA" id="ARBA00023166"/>
    </source>
</evidence>
<dbReference type="EMBL" id="JAAMPI010000734">
    <property type="protein sequence ID" value="KAF4628991.1"/>
    <property type="molecule type" value="Genomic_DNA"/>
</dbReference>
<feature type="transmembrane region" description="Helical" evidence="13">
    <location>
        <begin position="81"/>
        <end position="103"/>
    </location>
</feature>
<keyword evidence="9" id="KW-0443">Lipid metabolism</keyword>
<keyword evidence="12" id="KW-0753">Steroid metabolism</keyword>
<dbReference type="InterPro" id="IPR005352">
    <property type="entry name" value="Erg28"/>
</dbReference>
<evidence type="ECO:0000256" key="3">
    <source>
        <dbReference type="ARBA" id="ARBA00022516"/>
    </source>
</evidence>
<keyword evidence="8" id="KW-0756">Sterol biosynthesis</keyword>
<reference evidence="14 15" key="1">
    <citation type="submission" date="2020-03" db="EMBL/GenBank/DDBJ databases">
        <title>Draft Genome Sequence of Cudoniella acicularis.</title>
        <authorList>
            <person name="Buettner E."/>
            <person name="Kellner H."/>
        </authorList>
    </citation>
    <scope>NUCLEOTIDE SEQUENCE [LARGE SCALE GENOMIC DNA]</scope>
    <source>
        <strain evidence="14 15">DSM 108380</strain>
    </source>
</reference>
<evidence type="ECO:0000313" key="14">
    <source>
        <dbReference type="EMBL" id="KAF4628991.1"/>
    </source>
</evidence>
<comment type="similarity">
    <text evidence="2">Belongs to the ERG28 family.</text>
</comment>
<dbReference type="PANTHER" id="PTHR15451">
    <property type="entry name" value="ERGOSTEROL BIOSYNTHETIC PROTEIN 28-RELATED"/>
    <property type="match status" value="1"/>
</dbReference>
<dbReference type="GO" id="GO:0005789">
    <property type="term" value="C:endoplasmic reticulum membrane"/>
    <property type="evidence" value="ECO:0007669"/>
    <property type="project" value="UniProtKB-SubCell"/>
</dbReference>
<keyword evidence="6" id="KW-0752">Steroid biosynthesis</keyword>
<evidence type="ECO:0000256" key="13">
    <source>
        <dbReference type="SAM" id="Phobius"/>
    </source>
</evidence>
<organism evidence="14 15">
    <name type="scientific">Cudoniella acicularis</name>
    <dbReference type="NCBI Taxonomy" id="354080"/>
    <lineage>
        <taxon>Eukaryota</taxon>
        <taxon>Fungi</taxon>
        <taxon>Dikarya</taxon>
        <taxon>Ascomycota</taxon>
        <taxon>Pezizomycotina</taxon>
        <taxon>Leotiomycetes</taxon>
        <taxon>Helotiales</taxon>
        <taxon>Tricladiaceae</taxon>
        <taxon>Cudoniella</taxon>
    </lineage>
</organism>
<name>A0A8H4W0B2_9HELO</name>
<dbReference type="Pfam" id="PF03694">
    <property type="entry name" value="Erg28"/>
    <property type="match status" value="1"/>
</dbReference>
<evidence type="ECO:0000256" key="12">
    <source>
        <dbReference type="ARBA" id="ARBA00023221"/>
    </source>
</evidence>
<evidence type="ECO:0000256" key="5">
    <source>
        <dbReference type="ARBA" id="ARBA00022824"/>
    </source>
</evidence>
<dbReference type="OrthoDB" id="6485510at2759"/>
<dbReference type="GO" id="GO:0030674">
    <property type="term" value="F:protein-macromolecule adaptor activity"/>
    <property type="evidence" value="ECO:0007669"/>
    <property type="project" value="TreeGrafter"/>
</dbReference>
<evidence type="ECO:0000313" key="15">
    <source>
        <dbReference type="Proteomes" id="UP000566819"/>
    </source>
</evidence>
<evidence type="ECO:0000256" key="7">
    <source>
        <dbReference type="ARBA" id="ARBA00022989"/>
    </source>
</evidence>
<evidence type="ECO:0000256" key="8">
    <source>
        <dbReference type="ARBA" id="ARBA00023011"/>
    </source>
</evidence>
<evidence type="ECO:0008006" key="16">
    <source>
        <dbReference type="Google" id="ProtNLM"/>
    </source>
</evidence>
<dbReference type="AlphaFoldDB" id="A0A8H4W0B2"/>
<evidence type="ECO:0000256" key="1">
    <source>
        <dbReference type="ARBA" id="ARBA00004477"/>
    </source>
</evidence>
<accession>A0A8H4W0B2</accession>
<gene>
    <name evidence="14" type="ORF">G7Y89_g9157</name>
</gene>
<dbReference type="PANTHER" id="PTHR15451:SF19">
    <property type="entry name" value="ERGOSTEROL BIOSYNTHETIC PROTEIN 28 HOMOLOG"/>
    <property type="match status" value="1"/>
</dbReference>
<feature type="transmembrane region" description="Helical" evidence="13">
    <location>
        <begin position="110"/>
        <end position="127"/>
    </location>
</feature>
<comment type="subcellular location">
    <subcellularLocation>
        <location evidence="1">Endoplasmic reticulum membrane</location>
        <topology evidence="1">Multi-pass membrane protein</topology>
    </subcellularLocation>
</comment>
<keyword evidence="15" id="KW-1185">Reference proteome</keyword>
<protein>
    <recommendedName>
        <fullName evidence="16">Ergosterol biosynthetic protein 28</fullName>
    </recommendedName>
</protein>
<keyword evidence="3" id="KW-0444">Lipid biosynthesis</keyword>
<evidence type="ECO:0000256" key="6">
    <source>
        <dbReference type="ARBA" id="ARBA00022955"/>
    </source>
</evidence>
<sequence>MVLAPSHGGLLPYWLLVTSAASLFNTIGCYTTPRIALTTYEGRLAESQVTAFGARMFGTWTALSCVMRLVAAYNITEPSVYYLALCTYFVALSHFASEWLVFGTMKAGRGIAPVLIVPTFSIMWMTTQRNFYLAA</sequence>
<dbReference type="Proteomes" id="UP000566819">
    <property type="component" value="Unassembled WGS sequence"/>
</dbReference>
<evidence type="ECO:0000256" key="4">
    <source>
        <dbReference type="ARBA" id="ARBA00022692"/>
    </source>
</evidence>